<feature type="transmembrane region" description="Helical" evidence="1">
    <location>
        <begin position="20"/>
        <end position="40"/>
    </location>
</feature>
<keyword evidence="1" id="KW-1133">Transmembrane helix</keyword>
<keyword evidence="1" id="KW-0812">Transmembrane</keyword>
<keyword evidence="1" id="KW-0472">Membrane</keyword>
<keyword evidence="2" id="KW-1185">Reference proteome</keyword>
<reference evidence="3" key="1">
    <citation type="submission" date="2022-11" db="UniProtKB">
        <authorList>
            <consortium name="WormBaseParasite"/>
        </authorList>
    </citation>
    <scope>IDENTIFICATION</scope>
</reference>
<evidence type="ECO:0000313" key="2">
    <source>
        <dbReference type="Proteomes" id="UP000887572"/>
    </source>
</evidence>
<proteinExistence type="predicted"/>
<name>A0A914I435_GLORO</name>
<dbReference type="AlphaFoldDB" id="A0A914I435"/>
<sequence length="246" mass="27440">MSALRVADATERDSKAEDILTGFLWFSTVFSFQLTLRVAAVLNHLSAGLQAKNVDLVQLYESVAFYRLPVLCLHEDIKNLTEFLREGPPETVTTTTASAIISPTTPSPPAAFPLLFWATIICLLLAILLLQIITMTKAARDHLAKRTIRKGLSHRHRRQRPHQGPGHGIELNCVERPPFIQAFPEPLAVNSRPAAVGMCSELSFHQQLNRQWALAEQAAQPVQNEVVNVCVATKQLEDIQEEDEEF</sequence>
<feature type="transmembrane region" description="Helical" evidence="1">
    <location>
        <begin position="114"/>
        <end position="136"/>
    </location>
</feature>
<organism evidence="2 3">
    <name type="scientific">Globodera rostochiensis</name>
    <name type="common">Golden nematode worm</name>
    <name type="synonym">Heterodera rostochiensis</name>
    <dbReference type="NCBI Taxonomy" id="31243"/>
    <lineage>
        <taxon>Eukaryota</taxon>
        <taxon>Metazoa</taxon>
        <taxon>Ecdysozoa</taxon>
        <taxon>Nematoda</taxon>
        <taxon>Chromadorea</taxon>
        <taxon>Rhabditida</taxon>
        <taxon>Tylenchina</taxon>
        <taxon>Tylenchomorpha</taxon>
        <taxon>Tylenchoidea</taxon>
        <taxon>Heteroderidae</taxon>
        <taxon>Heteroderinae</taxon>
        <taxon>Globodera</taxon>
    </lineage>
</organism>
<evidence type="ECO:0000256" key="1">
    <source>
        <dbReference type="SAM" id="Phobius"/>
    </source>
</evidence>
<dbReference type="WBParaSite" id="Gr19_v10_g6420.t1">
    <property type="protein sequence ID" value="Gr19_v10_g6420.t1"/>
    <property type="gene ID" value="Gr19_v10_g6420"/>
</dbReference>
<accession>A0A914I435</accession>
<protein>
    <submittedName>
        <fullName evidence="3">Uncharacterized protein</fullName>
    </submittedName>
</protein>
<evidence type="ECO:0000313" key="3">
    <source>
        <dbReference type="WBParaSite" id="Gr19_v10_g6420.t1"/>
    </source>
</evidence>
<dbReference type="Proteomes" id="UP000887572">
    <property type="component" value="Unplaced"/>
</dbReference>